<dbReference type="Pfam" id="PF00672">
    <property type="entry name" value="HAMP"/>
    <property type="match status" value="1"/>
</dbReference>
<dbReference type="CDD" id="cd00075">
    <property type="entry name" value="HATPase"/>
    <property type="match status" value="1"/>
</dbReference>
<keyword evidence="6 10" id="KW-0812">Transmembrane</keyword>
<dbReference type="PANTHER" id="PTHR45528">
    <property type="entry name" value="SENSOR HISTIDINE KINASE CPXA"/>
    <property type="match status" value="1"/>
</dbReference>
<comment type="subcellular location">
    <subcellularLocation>
        <location evidence="2">Membrane</location>
        <topology evidence="2">Multi-pass membrane protein</topology>
    </subcellularLocation>
</comment>
<dbReference type="GO" id="GO:0016020">
    <property type="term" value="C:membrane"/>
    <property type="evidence" value="ECO:0007669"/>
    <property type="project" value="UniProtKB-SubCell"/>
</dbReference>
<dbReference type="InterPro" id="IPR003594">
    <property type="entry name" value="HATPase_dom"/>
</dbReference>
<reference evidence="13 14" key="1">
    <citation type="submission" date="2017-10" db="EMBL/GenBank/DDBJ databases">
        <title>Genomics of the genus Arcobacter.</title>
        <authorList>
            <person name="Perez-Cataluna A."/>
            <person name="Figueras M.J."/>
        </authorList>
    </citation>
    <scope>NUCLEOTIDE SEQUENCE [LARGE SCALE GENOMIC DNA]</scope>
    <source>
        <strain evidence="13 14">CECT 9230</strain>
    </source>
</reference>
<name>A0A366MS85_9BACT</name>
<dbReference type="InterPro" id="IPR003660">
    <property type="entry name" value="HAMP_dom"/>
</dbReference>
<accession>A0A366MS85</accession>
<dbReference type="CDD" id="cd06225">
    <property type="entry name" value="HAMP"/>
    <property type="match status" value="1"/>
</dbReference>
<feature type="transmembrane region" description="Helical" evidence="10">
    <location>
        <begin position="7"/>
        <end position="30"/>
    </location>
</feature>
<evidence type="ECO:0000256" key="8">
    <source>
        <dbReference type="ARBA" id="ARBA00022989"/>
    </source>
</evidence>
<comment type="catalytic activity">
    <reaction evidence="1">
        <text>ATP + protein L-histidine = ADP + protein N-phospho-L-histidine.</text>
        <dbReference type="EC" id="2.7.13.3"/>
    </reaction>
</comment>
<evidence type="ECO:0000256" key="7">
    <source>
        <dbReference type="ARBA" id="ARBA00022777"/>
    </source>
</evidence>
<keyword evidence="9 10" id="KW-0472">Membrane</keyword>
<dbReference type="AlphaFoldDB" id="A0A366MS85"/>
<dbReference type="GO" id="GO:0000155">
    <property type="term" value="F:phosphorelay sensor kinase activity"/>
    <property type="evidence" value="ECO:0007669"/>
    <property type="project" value="InterPro"/>
</dbReference>
<feature type="domain" description="Histidine kinase" evidence="11">
    <location>
        <begin position="217"/>
        <end position="407"/>
    </location>
</feature>
<dbReference type="Gene3D" id="1.10.287.130">
    <property type="match status" value="1"/>
</dbReference>
<dbReference type="InterPro" id="IPR050398">
    <property type="entry name" value="HssS/ArlS-like"/>
</dbReference>
<proteinExistence type="predicted"/>
<dbReference type="Pfam" id="PF00512">
    <property type="entry name" value="HisKA"/>
    <property type="match status" value="1"/>
</dbReference>
<dbReference type="InterPro" id="IPR036097">
    <property type="entry name" value="HisK_dim/P_sf"/>
</dbReference>
<dbReference type="SUPFAM" id="SSF47384">
    <property type="entry name" value="Homodimeric domain of signal transducing histidine kinase"/>
    <property type="match status" value="1"/>
</dbReference>
<keyword evidence="4" id="KW-0597">Phosphoprotein</keyword>
<dbReference type="SMART" id="SM00387">
    <property type="entry name" value="HATPase_c"/>
    <property type="match status" value="1"/>
</dbReference>
<dbReference type="Pfam" id="PF02518">
    <property type="entry name" value="HATPase_c"/>
    <property type="match status" value="1"/>
</dbReference>
<evidence type="ECO:0000313" key="13">
    <source>
        <dbReference type="EMBL" id="RBQ28202.1"/>
    </source>
</evidence>
<dbReference type="OrthoDB" id="9812241at2"/>
<dbReference type="InterPro" id="IPR005467">
    <property type="entry name" value="His_kinase_dom"/>
</dbReference>
<evidence type="ECO:0000256" key="2">
    <source>
        <dbReference type="ARBA" id="ARBA00004141"/>
    </source>
</evidence>
<feature type="transmembrane region" description="Helical" evidence="10">
    <location>
        <begin position="135"/>
        <end position="156"/>
    </location>
</feature>
<dbReference type="SUPFAM" id="SSF158472">
    <property type="entry name" value="HAMP domain-like"/>
    <property type="match status" value="1"/>
</dbReference>
<organism evidence="13 14">
    <name type="scientific">Aliarcobacter vitoriensis</name>
    <dbReference type="NCBI Taxonomy" id="2011099"/>
    <lineage>
        <taxon>Bacteria</taxon>
        <taxon>Pseudomonadati</taxon>
        <taxon>Campylobacterota</taxon>
        <taxon>Epsilonproteobacteria</taxon>
        <taxon>Campylobacterales</taxon>
        <taxon>Arcobacteraceae</taxon>
        <taxon>Aliarcobacter</taxon>
    </lineage>
</organism>
<evidence type="ECO:0000256" key="3">
    <source>
        <dbReference type="ARBA" id="ARBA00012438"/>
    </source>
</evidence>
<keyword evidence="8 10" id="KW-1133">Transmembrane helix</keyword>
<sequence>MIKNISISTFVNIIFFFAFLGIFLTFATFISYDKQRHELNIQNRYELIAENFLILFQDHPTPTRLVELYKKFSVKPIDDRDRRLEIIKYAQELTITQNYLGTYRVYKYDESYYIYVQQYGYNIMLRDTKSHNYNMAFIVAGFIVALSTFLLLYEILNRKLRPLKILNRQIIEFSNGNKDIKLNYKSRDEVGTIARNFNEAINIINNQSKSKDLFMRNMMHELKTPITKAMFIAETLEDEKARDNLQRAFKRMDDIIKELATVEKLTSKNTMIYKEKVDFSTIFDKTIDLMMINNQNVESRIEDFSFDVDIYMMSIALKNLIDNAIKFSKDKKASVQADKSSIKIGSTGEPLKNELSFYTDAFYQEEKRSNGFGLGLYIVNTIVNLHKFTLVYEHKDGKNYFNINLTN</sequence>
<comment type="caution">
    <text evidence="13">The sequence shown here is derived from an EMBL/GenBank/DDBJ whole genome shotgun (WGS) entry which is preliminary data.</text>
</comment>
<dbReference type="PROSITE" id="PS50885">
    <property type="entry name" value="HAMP"/>
    <property type="match status" value="1"/>
</dbReference>
<evidence type="ECO:0000313" key="14">
    <source>
        <dbReference type="Proteomes" id="UP000252669"/>
    </source>
</evidence>
<dbReference type="InterPro" id="IPR047994">
    <property type="entry name" value="ArsS-like"/>
</dbReference>
<dbReference type="NCBIfam" id="NF038389">
    <property type="entry name" value="ArsS_fam_HK"/>
    <property type="match status" value="1"/>
</dbReference>
<evidence type="ECO:0000256" key="5">
    <source>
        <dbReference type="ARBA" id="ARBA00022679"/>
    </source>
</evidence>
<keyword evidence="14" id="KW-1185">Reference proteome</keyword>
<dbReference type="RefSeq" id="WP_113895207.1">
    <property type="nucleotide sequence ID" value="NZ_JANJGA010000020.1"/>
</dbReference>
<dbReference type="InterPro" id="IPR036890">
    <property type="entry name" value="HATPase_C_sf"/>
</dbReference>
<evidence type="ECO:0000256" key="10">
    <source>
        <dbReference type="SAM" id="Phobius"/>
    </source>
</evidence>
<evidence type="ECO:0000256" key="4">
    <source>
        <dbReference type="ARBA" id="ARBA00022553"/>
    </source>
</evidence>
<dbReference type="PANTHER" id="PTHR45528:SF12">
    <property type="entry name" value="SENSOR HISTIDINE KINASE ARSS"/>
    <property type="match status" value="1"/>
</dbReference>
<keyword evidence="7 13" id="KW-0418">Kinase</keyword>
<evidence type="ECO:0000256" key="1">
    <source>
        <dbReference type="ARBA" id="ARBA00000085"/>
    </source>
</evidence>
<dbReference type="InterPro" id="IPR003661">
    <property type="entry name" value="HisK_dim/P_dom"/>
</dbReference>
<dbReference type="Proteomes" id="UP000252669">
    <property type="component" value="Unassembled WGS sequence"/>
</dbReference>
<evidence type="ECO:0000256" key="6">
    <source>
        <dbReference type="ARBA" id="ARBA00022692"/>
    </source>
</evidence>
<evidence type="ECO:0000256" key="9">
    <source>
        <dbReference type="ARBA" id="ARBA00023136"/>
    </source>
</evidence>
<dbReference type="Gene3D" id="6.10.340.10">
    <property type="match status" value="1"/>
</dbReference>
<dbReference type="SMART" id="SM00388">
    <property type="entry name" value="HisKA"/>
    <property type="match status" value="1"/>
</dbReference>
<dbReference type="PROSITE" id="PS50109">
    <property type="entry name" value="HIS_KIN"/>
    <property type="match status" value="1"/>
</dbReference>
<keyword evidence="5" id="KW-0808">Transferase</keyword>
<dbReference type="EMBL" id="PDKB01000021">
    <property type="protein sequence ID" value="RBQ28202.1"/>
    <property type="molecule type" value="Genomic_DNA"/>
</dbReference>
<evidence type="ECO:0000259" key="11">
    <source>
        <dbReference type="PROSITE" id="PS50109"/>
    </source>
</evidence>
<dbReference type="SUPFAM" id="SSF55874">
    <property type="entry name" value="ATPase domain of HSP90 chaperone/DNA topoisomerase II/histidine kinase"/>
    <property type="match status" value="1"/>
</dbReference>
<dbReference type="CDD" id="cd00082">
    <property type="entry name" value="HisKA"/>
    <property type="match status" value="1"/>
</dbReference>
<evidence type="ECO:0000259" key="12">
    <source>
        <dbReference type="PROSITE" id="PS50885"/>
    </source>
</evidence>
<gene>
    <name evidence="13" type="ORF">CRU91_10655</name>
</gene>
<protein>
    <recommendedName>
        <fullName evidence="3">histidine kinase</fullName>
        <ecNumber evidence="3">2.7.13.3</ecNumber>
    </recommendedName>
</protein>
<feature type="domain" description="HAMP" evidence="12">
    <location>
        <begin position="157"/>
        <end position="209"/>
    </location>
</feature>
<dbReference type="EC" id="2.7.13.3" evidence="3"/>
<dbReference type="Gene3D" id="3.30.565.10">
    <property type="entry name" value="Histidine kinase-like ATPase, C-terminal domain"/>
    <property type="match status" value="1"/>
</dbReference>